<evidence type="ECO:0000313" key="7">
    <source>
        <dbReference type="Proteomes" id="UP000601435"/>
    </source>
</evidence>
<proteinExistence type="predicted"/>
<accession>A0A812IP90</accession>
<dbReference type="GO" id="GO:0042398">
    <property type="term" value="P:modified amino acid biosynthetic process"/>
    <property type="evidence" value="ECO:0007669"/>
    <property type="project" value="InterPro"/>
</dbReference>
<dbReference type="InterPro" id="IPR006336">
    <property type="entry name" value="GCS2"/>
</dbReference>
<dbReference type="PANTHER" id="PTHR36510">
    <property type="entry name" value="GLUTAMATE--CYSTEINE LIGASE 2-RELATED"/>
    <property type="match status" value="1"/>
</dbReference>
<comment type="cofactor">
    <cofactor evidence="1">
        <name>Zn(2+)</name>
        <dbReference type="ChEBI" id="CHEBI:29105"/>
    </cofactor>
</comment>
<dbReference type="Gene3D" id="3.30.590.20">
    <property type="match status" value="1"/>
</dbReference>
<sequence length="738" mass="82525">MAGFFEAEDFSNFRTRLDEETALLKAVFDQQAFSRRGDVAGFELEAWLIDKQGKPLAENEQFLEKLASPLVVPELAKFNIELNGSPCALTGKVFSRLHDELCATWQHCLETAEQMGCNLLTIGTCPTAQPELFVDDNMSGMLRYKSLNDRVMALRDGQQLLIDIDGDDALALRHHDVMLEAAATSFQIHLQCRPEYAVRDFNASLIASAPLVAAGANSPFLFGKTLWDESRIPLFEQSVDVGPRNKPRVTFGSDYVHESLFEIFEENRTEHLILLPMVQDDPPSKFSHLRFQNGTMWRWVRPLLGFDFDGQVHLRIEQRVPSAGPTLKDCVANAAFYYGMVRGFSLQETPPEQSLNFHDARENFYTAARYGLNAQVVQHSERPRREINMSAWILEDLMPLARLGLADLDIPGDEIDEYLGIVAARVENGQNGAAWQRRWKTLNQGSLQDMVRVYQELQALCEVMAKLASADAEPERSLILFVGNVAAAAQGVRSLQGQMDFNRIWRGEHGMTVLASQVLDRLAQIELFAALDIHNNTGRNPHYTVLTQINSATVGLALLFSEKAVLVEEPDTVLTRAVQQFCPSTTVEVGPVGDPQSAARTVSLLEHYLTLGQVPQADVAELQMHHALARVHIMPGVSYEFADQVTESEYSKYDLILTAGMESVNFHPVAAGMEFGFTHKPLAQTLQVLDTLHRDVTPQFLTDKNGHVTLARPLVPAMYTTDKAVIAQDCLCYFMERI</sequence>
<evidence type="ECO:0000256" key="3">
    <source>
        <dbReference type="ARBA" id="ARBA00022801"/>
    </source>
</evidence>
<reference evidence="6" key="1">
    <citation type="submission" date="2021-02" db="EMBL/GenBank/DDBJ databases">
        <authorList>
            <person name="Dougan E. K."/>
            <person name="Rhodes N."/>
            <person name="Thang M."/>
            <person name="Chan C."/>
        </authorList>
    </citation>
    <scope>NUCLEOTIDE SEQUENCE</scope>
</reference>
<dbReference type="Gene3D" id="3.40.630.10">
    <property type="entry name" value="Zn peptidases"/>
    <property type="match status" value="1"/>
</dbReference>
<dbReference type="GO" id="GO:0046872">
    <property type="term" value="F:metal ion binding"/>
    <property type="evidence" value="ECO:0007669"/>
    <property type="project" value="UniProtKB-KW"/>
</dbReference>
<dbReference type="GO" id="GO:0004357">
    <property type="term" value="F:glutamate-cysteine ligase activity"/>
    <property type="evidence" value="ECO:0007669"/>
    <property type="project" value="InterPro"/>
</dbReference>
<evidence type="ECO:0000259" key="5">
    <source>
        <dbReference type="Pfam" id="PF24827"/>
    </source>
</evidence>
<evidence type="ECO:0000313" key="6">
    <source>
        <dbReference type="EMBL" id="CAE7149669.1"/>
    </source>
</evidence>
<protein>
    <recommendedName>
        <fullName evidence="5">Succinylglutamate desuccinylase/Aspartoacylase catalytic domain-containing protein</fullName>
    </recommendedName>
</protein>
<dbReference type="Pfam" id="PF04107">
    <property type="entry name" value="GCS2"/>
    <property type="match status" value="1"/>
</dbReference>
<dbReference type="Pfam" id="PF24827">
    <property type="entry name" value="AstE_AspA_cat"/>
    <property type="match status" value="1"/>
</dbReference>
<dbReference type="PANTHER" id="PTHR36510:SF3">
    <property type="entry name" value="CONSERVED PROTEIN"/>
    <property type="match status" value="1"/>
</dbReference>
<dbReference type="EMBL" id="CAJNJA010000001">
    <property type="protein sequence ID" value="CAE7149669.1"/>
    <property type="molecule type" value="Genomic_DNA"/>
</dbReference>
<evidence type="ECO:0000256" key="1">
    <source>
        <dbReference type="ARBA" id="ARBA00001947"/>
    </source>
</evidence>
<dbReference type="SUPFAM" id="SSF55931">
    <property type="entry name" value="Glutamine synthetase/guanido kinase"/>
    <property type="match status" value="1"/>
</dbReference>
<dbReference type="InterPro" id="IPR050141">
    <property type="entry name" value="GCL_type2/YbdK_subfam"/>
</dbReference>
<dbReference type="Proteomes" id="UP000601435">
    <property type="component" value="Unassembled WGS sequence"/>
</dbReference>
<dbReference type="GO" id="GO:0016788">
    <property type="term" value="F:hydrolase activity, acting on ester bonds"/>
    <property type="evidence" value="ECO:0007669"/>
    <property type="project" value="InterPro"/>
</dbReference>
<organism evidence="6 7">
    <name type="scientific">Symbiodinium necroappetens</name>
    <dbReference type="NCBI Taxonomy" id="1628268"/>
    <lineage>
        <taxon>Eukaryota</taxon>
        <taxon>Sar</taxon>
        <taxon>Alveolata</taxon>
        <taxon>Dinophyceae</taxon>
        <taxon>Suessiales</taxon>
        <taxon>Symbiodiniaceae</taxon>
        <taxon>Symbiodinium</taxon>
    </lineage>
</organism>
<comment type="caution">
    <text evidence="6">The sequence shown here is derived from an EMBL/GenBank/DDBJ whole genome shotgun (WGS) entry which is preliminary data.</text>
</comment>
<keyword evidence="3" id="KW-0378">Hydrolase</keyword>
<evidence type="ECO:0000256" key="4">
    <source>
        <dbReference type="ARBA" id="ARBA00022833"/>
    </source>
</evidence>
<keyword evidence="4" id="KW-0862">Zinc</keyword>
<dbReference type="InterPro" id="IPR014746">
    <property type="entry name" value="Gln_synth/guanido_kin_cat_dom"/>
</dbReference>
<keyword evidence="7" id="KW-1185">Reference proteome</keyword>
<gene>
    <name evidence="6" type="ORF">SNEC2469_LOCUS153</name>
</gene>
<feature type="domain" description="Succinylglutamate desuccinylase/Aspartoacylase catalytic" evidence="5">
    <location>
        <begin position="461"/>
        <end position="594"/>
    </location>
</feature>
<dbReference type="SUPFAM" id="SSF53187">
    <property type="entry name" value="Zn-dependent exopeptidases"/>
    <property type="match status" value="1"/>
</dbReference>
<evidence type="ECO:0000256" key="2">
    <source>
        <dbReference type="ARBA" id="ARBA00022723"/>
    </source>
</evidence>
<dbReference type="OrthoDB" id="10066702at2759"/>
<dbReference type="AlphaFoldDB" id="A0A812IP90"/>
<keyword evidence="2" id="KW-0479">Metal-binding</keyword>
<name>A0A812IP90_9DINO</name>
<dbReference type="InterPro" id="IPR055438">
    <property type="entry name" value="AstE_AspA_cat"/>
</dbReference>